<accession>K2S9I8</accession>
<dbReference type="Proteomes" id="UP000007129">
    <property type="component" value="Unassembled WGS sequence"/>
</dbReference>
<evidence type="ECO:0000259" key="3">
    <source>
        <dbReference type="Pfam" id="PF02441"/>
    </source>
</evidence>
<evidence type="ECO:0000256" key="1">
    <source>
        <dbReference type="ARBA" id="ARBA00022993"/>
    </source>
</evidence>
<protein>
    <submittedName>
        <fullName evidence="4">Flavoprotein</fullName>
    </submittedName>
</protein>
<evidence type="ECO:0000313" key="5">
    <source>
        <dbReference type="Proteomes" id="UP000007129"/>
    </source>
</evidence>
<dbReference type="GO" id="GO:0004633">
    <property type="term" value="F:phosphopantothenoylcysteine decarboxylase activity"/>
    <property type="evidence" value="ECO:0007669"/>
    <property type="project" value="TreeGrafter"/>
</dbReference>
<dbReference type="STRING" id="1126212.K2S9I8"/>
<dbReference type="GO" id="GO:0071513">
    <property type="term" value="C:phosphopantothenoylcysteine decarboxylase complex"/>
    <property type="evidence" value="ECO:0007669"/>
    <property type="project" value="TreeGrafter"/>
</dbReference>
<dbReference type="GO" id="GO:0015937">
    <property type="term" value="P:coenzyme A biosynthetic process"/>
    <property type="evidence" value="ECO:0007669"/>
    <property type="project" value="UniProtKB-KW"/>
</dbReference>
<name>K2S9I8_MACPH</name>
<dbReference type="SUPFAM" id="SSF52507">
    <property type="entry name" value="Homo-oligomeric flavin-containing Cys decarboxylases, HFCD"/>
    <property type="match status" value="2"/>
</dbReference>
<keyword evidence="1" id="KW-0173">Coenzyme A biosynthesis</keyword>
<feature type="domain" description="Flavoprotein" evidence="3">
    <location>
        <begin position="188"/>
        <end position="263"/>
    </location>
</feature>
<comment type="similarity">
    <text evidence="2">Belongs to the HFCD (homooligomeric flavin containing Cys decarboxylase) superfamily.</text>
</comment>
<proteinExistence type="inferred from homology"/>
<dbReference type="Gene3D" id="3.40.50.1950">
    <property type="entry name" value="Flavin prenyltransferase-like"/>
    <property type="match status" value="1"/>
</dbReference>
<dbReference type="HOGENOM" id="CLU_033319_3_0_1"/>
<dbReference type="InterPro" id="IPR036551">
    <property type="entry name" value="Flavin_trans-like"/>
</dbReference>
<feature type="domain" description="Flavoprotein" evidence="3">
    <location>
        <begin position="30"/>
        <end position="146"/>
    </location>
</feature>
<organism evidence="4 5">
    <name type="scientific">Macrophomina phaseolina (strain MS6)</name>
    <name type="common">Charcoal rot fungus</name>
    <dbReference type="NCBI Taxonomy" id="1126212"/>
    <lineage>
        <taxon>Eukaryota</taxon>
        <taxon>Fungi</taxon>
        <taxon>Dikarya</taxon>
        <taxon>Ascomycota</taxon>
        <taxon>Pezizomycotina</taxon>
        <taxon>Dothideomycetes</taxon>
        <taxon>Dothideomycetes incertae sedis</taxon>
        <taxon>Botryosphaeriales</taxon>
        <taxon>Botryosphaeriaceae</taxon>
        <taxon>Macrophomina</taxon>
    </lineage>
</organism>
<dbReference type="EMBL" id="AHHD01000047">
    <property type="protein sequence ID" value="EKG21532.1"/>
    <property type="molecule type" value="Genomic_DNA"/>
</dbReference>
<dbReference type="eggNOG" id="KOG0672">
    <property type="taxonomic scope" value="Eukaryota"/>
</dbReference>
<dbReference type="PANTHER" id="PTHR14359">
    <property type="entry name" value="HOMO-OLIGOMERIC FLAVIN CONTAINING CYS DECARBOXYLASE FAMILY"/>
    <property type="match status" value="1"/>
</dbReference>
<dbReference type="PANTHER" id="PTHR14359:SF6">
    <property type="entry name" value="PHOSPHOPANTOTHENOYLCYSTEINE DECARBOXYLASE"/>
    <property type="match status" value="1"/>
</dbReference>
<evidence type="ECO:0000256" key="2">
    <source>
        <dbReference type="ARBA" id="ARBA00038350"/>
    </source>
</evidence>
<dbReference type="InterPro" id="IPR003382">
    <property type="entry name" value="Flavoprotein"/>
</dbReference>
<reference evidence="4 5" key="1">
    <citation type="journal article" date="2012" name="BMC Genomics">
        <title>Tools to kill: Genome of one of the most destructive plant pathogenic fungi Macrophomina phaseolina.</title>
        <authorList>
            <person name="Islam M.S."/>
            <person name="Haque M.S."/>
            <person name="Islam M.M."/>
            <person name="Emdad E.M."/>
            <person name="Halim A."/>
            <person name="Hossen Q.M.M."/>
            <person name="Hossain M.Z."/>
            <person name="Ahmed B."/>
            <person name="Rahim S."/>
            <person name="Rahman M.S."/>
            <person name="Alam M.M."/>
            <person name="Hou S."/>
            <person name="Wan X."/>
            <person name="Saito J.A."/>
            <person name="Alam M."/>
        </authorList>
    </citation>
    <scope>NUCLEOTIDE SEQUENCE [LARGE SCALE GENOMIC DNA]</scope>
    <source>
        <strain evidence="4 5">MS6</strain>
    </source>
</reference>
<comment type="caution">
    <text evidence="4">The sequence shown here is derived from an EMBL/GenBank/DDBJ whole genome shotgun (WGS) entry which is preliminary data.</text>
</comment>
<gene>
    <name evidence="4" type="ORF">MPH_01126</name>
</gene>
<sequence length="270" mass="28647">MTSPAPSAATRFTPPPPLTAAAHAHDNKQHLLLCASGSVATIKIPNIIAALAAHPRLSIRVVLTPSASRFLAGQSAEQPSLASIAALPNVDGVYLDEDEWREPWVRGNAILHIELRRWADLMVVAPLSANTLAKMVGGLCDGLLLSVVRAWDTTGELDPVTVDGGDAGGRGDDVDLGVGGGDQSAALMRRGKKKKIVVAPAMNTAMWVHPVTAKQIRVLEEDWGVGNGGWVEVLRPIEKTIACGDTGTGGMREWKDIVKVIEERLGLTKD</sequence>
<dbReference type="OrthoDB" id="1532798at2759"/>
<dbReference type="AlphaFoldDB" id="K2S9I8"/>
<dbReference type="VEuPathDB" id="FungiDB:MPH_01126"/>
<evidence type="ECO:0000313" key="4">
    <source>
        <dbReference type="EMBL" id="EKG21532.1"/>
    </source>
</evidence>
<dbReference type="InParanoid" id="K2S9I8"/>
<dbReference type="GO" id="GO:0010181">
    <property type="term" value="F:FMN binding"/>
    <property type="evidence" value="ECO:0007669"/>
    <property type="project" value="TreeGrafter"/>
</dbReference>
<dbReference type="Pfam" id="PF02441">
    <property type="entry name" value="Flavoprotein"/>
    <property type="match status" value="2"/>
</dbReference>